<sequence>MRLNKILSIFLLAMLVFSCNKDDDAGVEIIPPRDRGEQAIEDDQALIAYLSTHFYNYEEFASPAEDFDYLVRFDTIAGDNSDKTPIIDSEDLITKTVNYEGVDQQLYVLKVSEGDGPSPKYTDSVFVGYEGVTLKDVTFDSNTQTPIWFNLSGYQAYNQNGTVGLTGTVIKGFSEGLEEFNAGTGFEVLPDNTIKWNNDFGVGAIFMPSGLGYFSATRTNIPAYSPIIFSVSLYRVNEADHDRDGIPSYLEDINGDGDVFDDDTDGDGLSNHSDSDDDGDGTLTRDEIEINADGTINFIDSNSDGIPDYLDPDVFKG</sequence>
<comment type="similarity">
    <text evidence="4">Belongs to the FKBP-type PPIase family.</text>
</comment>
<dbReference type="GO" id="GO:0003755">
    <property type="term" value="F:peptidyl-prolyl cis-trans isomerase activity"/>
    <property type="evidence" value="ECO:0007669"/>
    <property type="project" value="UniProtKB-EC"/>
</dbReference>
<keyword evidence="3 4" id="KW-0413">Isomerase</keyword>
<dbReference type="PROSITE" id="PS51257">
    <property type="entry name" value="PROKAR_LIPOPROTEIN"/>
    <property type="match status" value="1"/>
</dbReference>
<organism evidence="8 9">
    <name type="scientific">Christiangramia antarctica</name>
    <dbReference type="NCBI Taxonomy" id="2058158"/>
    <lineage>
        <taxon>Bacteria</taxon>
        <taxon>Pseudomonadati</taxon>
        <taxon>Bacteroidota</taxon>
        <taxon>Flavobacteriia</taxon>
        <taxon>Flavobacteriales</taxon>
        <taxon>Flavobacteriaceae</taxon>
        <taxon>Christiangramia</taxon>
    </lineage>
</organism>
<dbReference type="SUPFAM" id="SSF54534">
    <property type="entry name" value="FKBP-like"/>
    <property type="match status" value="1"/>
</dbReference>
<evidence type="ECO:0000256" key="5">
    <source>
        <dbReference type="SAM" id="MobiDB-lite"/>
    </source>
</evidence>
<evidence type="ECO:0000256" key="2">
    <source>
        <dbReference type="ARBA" id="ARBA00023110"/>
    </source>
</evidence>
<dbReference type="EMBL" id="JBHUOJ010000019">
    <property type="protein sequence ID" value="MFD2833430.1"/>
    <property type="molecule type" value="Genomic_DNA"/>
</dbReference>
<dbReference type="InterPro" id="IPR018247">
    <property type="entry name" value="EF_Hand_1_Ca_BS"/>
</dbReference>
<evidence type="ECO:0000259" key="7">
    <source>
        <dbReference type="PROSITE" id="PS50059"/>
    </source>
</evidence>
<feature type="compositionally biased region" description="Acidic residues" evidence="5">
    <location>
        <begin position="254"/>
        <end position="266"/>
    </location>
</feature>
<reference evidence="9" key="1">
    <citation type="journal article" date="2019" name="Int. J. Syst. Evol. Microbiol.">
        <title>The Global Catalogue of Microorganisms (GCM) 10K type strain sequencing project: providing services to taxonomists for standard genome sequencing and annotation.</title>
        <authorList>
            <consortium name="The Broad Institute Genomics Platform"/>
            <consortium name="The Broad Institute Genome Sequencing Center for Infectious Disease"/>
            <person name="Wu L."/>
            <person name="Ma J."/>
        </authorList>
    </citation>
    <scope>NUCLEOTIDE SEQUENCE [LARGE SCALE GENOMIC DNA]</scope>
    <source>
        <strain evidence="9">KCTC 52925</strain>
    </source>
</reference>
<dbReference type="Pfam" id="PF00254">
    <property type="entry name" value="FKBP_C"/>
    <property type="match status" value="1"/>
</dbReference>
<dbReference type="InterPro" id="IPR001179">
    <property type="entry name" value="PPIase_FKBP_dom"/>
</dbReference>
<comment type="catalytic activity">
    <reaction evidence="1 3 4">
        <text>[protein]-peptidylproline (omega=180) = [protein]-peptidylproline (omega=0)</text>
        <dbReference type="Rhea" id="RHEA:16237"/>
        <dbReference type="Rhea" id="RHEA-COMP:10747"/>
        <dbReference type="Rhea" id="RHEA-COMP:10748"/>
        <dbReference type="ChEBI" id="CHEBI:83833"/>
        <dbReference type="ChEBI" id="CHEBI:83834"/>
        <dbReference type="EC" id="5.2.1.8"/>
    </reaction>
</comment>
<comment type="caution">
    <text evidence="8">The sequence shown here is derived from an EMBL/GenBank/DDBJ whole genome shotgun (WGS) entry which is preliminary data.</text>
</comment>
<dbReference type="Gene3D" id="3.10.50.40">
    <property type="match status" value="1"/>
</dbReference>
<gene>
    <name evidence="8" type="ORF">ACFSYS_09035</name>
</gene>
<feature type="region of interest" description="Disordered" evidence="5">
    <location>
        <begin position="254"/>
        <end position="285"/>
    </location>
</feature>
<evidence type="ECO:0000256" key="1">
    <source>
        <dbReference type="ARBA" id="ARBA00000971"/>
    </source>
</evidence>
<keyword evidence="2 3" id="KW-0697">Rotamase</keyword>
<evidence type="ECO:0000313" key="9">
    <source>
        <dbReference type="Proteomes" id="UP001597438"/>
    </source>
</evidence>
<keyword evidence="9" id="KW-1185">Reference proteome</keyword>
<protein>
    <recommendedName>
        <fullName evidence="4">Peptidyl-prolyl cis-trans isomerase</fullName>
        <ecNumber evidence="4">5.2.1.8</ecNumber>
    </recommendedName>
</protein>
<evidence type="ECO:0000256" key="4">
    <source>
        <dbReference type="RuleBase" id="RU003915"/>
    </source>
</evidence>
<dbReference type="EC" id="5.2.1.8" evidence="4"/>
<feature type="signal peptide" evidence="6">
    <location>
        <begin position="1"/>
        <end position="21"/>
    </location>
</feature>
<dbReference type="PROSITE" id="PS00018">
    <property type="entry name" value="EF_HAND_1"/>
    <property type="match status" value="1"/>
</dbReference>
<feature type="domain" description="PPIase FKBP-type" evidence="7">
    <location>
        <begin position="122"/>
        <end position="237"/>
    </location>
</feature>
<name>A0ABW5X4C2_9FLAO</name>
<proteinExistence type="inferred from homology"/>
<dbReference type="PROSITE" id="PS50059">
    <property type="entry name" value="FKBP_PPIASE"/>
    <property type="match status" value="1"/>
</dbReference>
<dbReference type="Proteomes" id="UP001597438">
    <property type="component" value="Unassembled WGS sequence"/>
</dbReference>
<evidence type="ECO:0000256" key="3">
    <source>
        <dbReference type="PROSITE-ProRule" id="PRU00277"/>
    </source>
</evidence>
<evidence type="ECO:0000256" key="6">
    <source>
        <dbReference type="SAM" id="SignalP"/>
    </source>
</evidence>
<dbReference type="RefSeq" id="WP_251742575.1">
    <property type="nucleotide sequence ID" value="NZ_JBHUOJ010000019.1"/>
</dbReference>
<evidence type="ECO:0000313" key="8">
    <source>
        <dbReference type="EMBL" id="MFD2833430.1"/>
    </source>
</evidence>
<accession>A0ABW5X4C2</accession>
<keyword evidence="6" id="KW-0732">Signal</keyword>
<feature type="chain" id="PRO_5046794466" description="Peptidyl-prolyl cis-trans isomerase" evidence="6">
    <location>
        <begin position="22"/>
        <end position="317"/>
    </location>
</feature>
<dbReference type="InterPro" id="IPR046357">
    <property type="entry name" value="PPIase_dom_sf"/>
</dbReference>